<organism evidence="2 3">
    <name type="scientific">Paractinoplanes abujensis</name>
    <dbReference type="NCBI Taxonomy" id="882441"/>
    <lineage>
        <taxon>Bacteria</taxon>
        <taxon>Bacillati</taxon>
        <taxon>Actinomycetota</taxon>
        <taxon>Actinomycetes</taxon>
        <taxon>Micromonosporales</taxon>
        <taxon>Micromonosporaceae</taxon>
        <taxon>Paractinoplanes</taxon>
    </lineage>
</organism>
<dbReference type="RefSeq" id="WP_184952659.1">
    <property type="nucleotide sequence ID" value="NZ_BOMC01000039.1"/>
</dbReference>
<dbReference type="Proteomes" id="UP000542742">
    <property type="component" value="Unassembled WGS sequence"/>
</dbReference>
<keyword evidence="1" id="KW-1133">Transmembrane helix</keyword>
<evidence type="ECO:0000256" key="1">
    <source>
        <dbReference type="SAM" id="Phobius"/>
    </source>
</evidence>
<evidence type="ECO:0000313" key="3">
    <source>
        <dbReference type="Proteomes" id="UP000542742"/>
    </source>
</evidence>
<keyword evidence="1" id="KW-0472">Membrane</keyword>
<accession>A0A7W7CSZ6</accession>
<reference evidence="2 3" key="1">
    <citation type="submission" date="2020-08" db="EMBL/GenBank/DDBJ databases">
        <title>Sequencing the genomes of 1000 actinobacteria strains.</title>
        <authorList>
            <person name="Klenk H.-P."/>
        </authorList>
    </citation>
    <scope>NUCLEOTIDE SEQUENCE [LARGE SCALE GENOMIC DNA]</scope>
    <source>
        <strain evidence="2 3">DSM 45518</strain>
    </source>
</reference>
<proteinExistence type="predicted"/>
<comment type="caution">
    <text evidence="2">The sequence shown here is derived from an EMBL/GenBank/DDBJ whole genome shotgun (WGS) entry which is preliminary data.</text>
</comment>
<evidence type="ECO:0000313" key="2">
    <source>
        <dbReference type="EMBL" id="MBB4694127.1"/>
    </source>
</evidence>
<feature type="transmembrane region" description="Helical" evidence="1">
    <location>
        <begin position="52"/>
        <end position="74"/>
    </location>
</feature>
<keyword evidence="1" id="KW-0812">Transmembrane</keyword>
<keyword evidence="3" id="KW-1185">Reference proteome</keyword>
<sequence>MRIMYGPYARLRFAGFRREFRREEKPPRDSPSGFAPPLTLPTGRCIRVRKRIGAPGLAAAAFIAVLGIAAPASAGQVPCGDPNNVKVFLRGGATICFAKIGKSDFNKVGVYRLQAGVYGGVVKVPGRADTPFAPGQDIRFNPAVNPTFVNLTRIVRPARQGR</sequence>
<protein>
    <submittedName>
        <fullName evidence="2">Uncharacterized protein</fullName>
    </submittedName>
</protein>
<gene>
    <name evidence="2" type="ORF">BKA14_004275</name>
</gene>
<dbReference type="AlphaFoldDB" id="A0A7W7CSZ6"/>
<name>A0A7W7CSZ6_9ACTN</name>
<dbReference type="EMBL" id="JACHMF010000001">
    <property type="protein sequence ID" value="MBB4694127.1"/>
    <property type="molecule type" value="Genomic_DNA"/>
</dbReference>